<gene>
    <name evidence="2" type="ORF">A6A05_03595</name>
</gene>
<comment type="cofactor">
    <cofactor evidence="1">
        <name>Ni(2+)</name>
        <dbReference type="ChEBI" id="CHEBI:49786"/>
    </cofactor>
</comment>
<evidence type="ECO:0000313" key="2">
    <source>
        <dbReference type="EMBL" id="OAN47919.1"/>
    </source>
</evidence>
<dbReference type="InterPro" id="IPR001501">
    <property type="entry name" value="Ni-dep_hyd_lsu"/>
</dbReference>
<keyword evidence="1" id="KW-0533">Nickel</keyword>
<dbReference type="RefSeq" id="WP_068503173.1">
    <property type="nucleotide sequence ID" value="NZ_LWQU01000163.1"/>
</dbReference>
<keyword evidence="1" id="KW-0408">Iron</keyword>
<dbReference type="SUPFAM" id="SSF56762">
    <property type="entry name" value="HydB/Nqo4-like"/>
    <property type="match status" value="1"/>
</dbReference>
<dbReference type="PANTHER" id="PTHR42958">
    <property type="entry name" value="HYDROGENASE-2 LARGE CHAIN"/>
    <property type="match status" value="1"/>
</dbReference>
<evidence type="ECO:0008006" key="4">
    <source>
        <dbReference type="Google" id="ProtNLM"/>
    </source>
</evidence>
<dbReference type="PANTHER" id="PTHR42958:SF4">
    <property type="entry name" value="HYDROGENASE EXPRESSION_FORMATION PROTEIN HUPK"/>
    <property type="match status" value="1"/>
</dbReference>
<dbReference type="OrthoDB" id="9157196at2"/>
<keyword evidence="3" id="KW-1185">Reference proteome</keyword>
<organism evidence="2 3">
    <name type="scientific">Magnetospirillum moscoviense</name>
    <dbReference type="NCBI Taxonomy" id="1437059"/>
    <lineage>
        <taxon>Bacteria</taxon>
        <taxon>Pseudomonadati</taxon>
        <taxon>Pseudomonadota</taxon>
        <taxon>Alphaproteobacteria</taxon>
        <taxon>Rhodospirillales</taxon>
        <taxon>Rhodospirillaceae</taxon>
        <taxon>Magnetospirillum</taxon>
    </lineage>
</organism>
<dbReference type="EMBL" id="LWQU01000163">
    <property type="protein sequence ID" value="OAN47919.1"/>
    <property type="molecule type" value="Genomic_DNA"/>
</dbReference>
<name>A0A178MGW2_9PROT</name>
<evidence type="ECO:0000313" key="3">
    <source>
        <dbReference type="Proteomes" id="UP000078543"/>
    </source>
</evidence>
<dbReference type="InterPro" id="IPR050867">
    <property type="entry name" value="NiFe/NiFeSe_hydrgnase_LSU"/>
</dbReference>
<dbReference type="GO" id="GO:0016151">
    <property type="term" value="F:nickel cation binding"/>
    <property type="evidence" value="ECO:0007669"/>
    <property type="project" value="InterPro"/>
</dbReference>
<sequence length="388" mass="40564">MGFPEAGITVALKVGHGTVRAVEIGSTRLVKAAAMFAGKSPAEVLTILPTLFALCGTAQALTGLEAMEQAGGLFASPATRAARRILVSAEAVAEHGMALARDWPMLMGERPDMETARKFKRTLATVRQHLYPDGDWLTLGGGRLAPDISHLLADIAEAQAAFAHCLGGQVTGLLKDRNTFRAWMTQAPTAIGRMLAQVVSEAQASFGAADLLAMPENGPPDLAERLDGDPDGLYLARPDYRGQVLETGALARNHTHPLVAAILRHEGAGLLARLTARLVDVAAALHEMASLVQDLKAEAAGAARLGSGQGLAATQAARGLLAHRVHLAEGRVSLYRILAPTEWNFHPAGPLARGLTGIRADGDLAARAGLLVAALDPCVTCQVSVEAP</sequence>
<proteinExistence type="predicted"/>
<comment type="caution">
    <text evidence="2">The sequence shown here is derived from an EMBL/GenBank/DDBJ whole genome shotgun (WGS) entry which is preliminary data.</text>
</comment>
<dbReference type="Pfam" id="PF00374">
    <property type="entry name" value="NiFeSe_Hases"/>
    <property type="match status" value="1"/>
</dbReference>
<feature type="binding site" evidence="1">
    <location>
        <position position="381"/>
    </location>
    <ligand>
        <name>Fe cation</name>
        <dbReference type="ChEBI" id="CHEBI:24875"/>
    </ligand>
</feature>
<accession>A0A178MGW2</accession>
<comment type="cofactor">
    <cofactor evidence="1">
        <name>Fe cation</name>
        <dbReference type="ChEBI" id="CHEBI:24875"/>
    </cofactor>
</comment>
<keyword evidence="1" id="KW-0460">Magnesium</keyword>
<dbReference type="AlphaFoldDB" id="A0A178MGW2"/>
<keyword evidence="1" id="KW-0479">Metal-binding</keyword>
<reference evidence="2 3" key="1">
    <citation type="submission" date="2016-04" db="EMBL/GenBank/DDBJ databases">
        <title>Draft genome sequence of freshwater magnetotactic bacteria Magnetospirillum marisnigri SP-1 and Magnetospirillum moscoviense BB-1.</title>
        <authorList>
            <person name="Koziaeva V."/>
            <person name="Dziuba M.V."/>
            <person name="Ivanov T.M."/>
            <person name="Kuznetsov B."/>
            <person name="Grouzdev D.S."/>
        </authorList>
    </citation>
    <scope>NUCLEOTIDE SEQUENCE [LARGE SCALE GENOMIC DNA]</scope>
    <source>
        <strain evidence="2 3">BB-1</strain>
    </source>
</reference>
<feature type="binding site" evidence="1">
    <location>
        <position position="378"/>
    </location>
    <ligand>
        <name>Ni(2+)</name>
        <dbReference type="ChEBI" id="CHEBI:49786"/>
    </ligand>
</feature>
<protein>
    <recommendedName>
        <fullName evidence="4">Ni,Fe-hydrogenase I large subunit</fullName>
    </recommendedName>
</protein>
<feature type="binding site" evidence="1">
    <location>
        <position position="337"/>
    </location>
    <ligand>
        <name>Mg(2+)</name>
        <dbReference type="ChEBI" id="CHEBI:18420"/>
    </ligand>
</feature>
<evidence type="ECO:0000256" key="1">
    <source>
        <dbReference type="PIRSR" id="PIRSR601501-1"/>
    </source>
</evidence>
<dbReference type="Gene3D" id="1.10.645.10">
    <property type="entry name" value="Cytochrome-c3 Hydrogenase, chain B"/>
    <property type="match status" value="1"/>
</dbReference>
<dbReference type="InterPro" id="IPR029014">
    <property type="entry name" value="NiFe-Hase_large"/>
</dbReference>
<dbReference type="Proteomes" id="UP000078543">
    <property type="component" value="Unassembled WGS sequence"/>
</dbReference>
<dbReference type="STRING" id="1437059.A6A05_03595"/>